<proteinExistence type="predicted"/>
<dbReference type="PROSITE" id="PS51257">
    <property type="entry name" value="PROKAR_LIPOPROTEIN"/>
    <property type="match status" value="1"/>
</dbReference>
<accession>A0A508A1L4</accession>
<dbReference type="Proteomes" id="UP000317169">
    <property type="component" value="Unassembled WGS sequence"/>
</dbReference>
<reference evidence="2 3" key="1">
    <citation type="submission" date="2019-06" db="EMBL/GenBank/DDBJ databases">
        <title>Flavibacter putida gen. nov., sp. nov., a novel marine bacterium of the family Flavobacteriaceae isolated from coastal seawater.</title>
        <authorList>
            <person name="Feng X."/>
        </authorList>
    </citation>
    <scope>NUCLEOTIDE SEQUENCE [LARGE SCALE GENOMIC DNA]</scope>
    <source>
        <strain evidence="2 3">PLHSN227</strain>
    </source>
</reference>
<comment type="caution">
    <text evidence="2">The sequence shown here is derived from an EMBL/GenBank/DDBJ whole genome shotgun (WGS) entry which is preliminary data.</text>
</comment>
<organism evidence="2 3">
    <name type="scientific">Haloflavibacter putidus</name>
    <dbReference type="NCBI Taxonomy" id="2576776"/>
    <lineage>
        <taxon>Bacteria</taxon>
        <taxon>Pseudomonadati</taxon>
        <taxon>Bacteroidota</taxon>
        <taxon>Flavobacteriia</taxon>
        <taxon>Flavobacteriales</taxon>
        <taxon>Flavobacteriaceae</taxon>
        <taxon>Haloflavibacter</taxon>
    </lineage>
</organism>
<evidence type="ECO:0000256" key="1">
    <source>
        <dbReference type="SAM" id="SignalP"/>
    </source>
</evidence>
<evidence type="ECO:0000313" key="3">
    <source>
        <dbReference type="Proteomes" id="UP000317169"/>
    </source>
</evidence>
<dbReference type="AlphaFoldDB" id="A0A508A1L4"/>
<keyword evidence="3" id="KW-1185">Reference proteome</keyword>
<gene>
    <name evidence="2" type="ORF">FKR84_04245</name>
</gene>
<dbReference type="RefSeq" id="WP_141420955.1">
    <property type="nucleotide sequence ID" value="NZ_VIAR01000003.1"/>
</dbReference>
<evidence type="ECO:0000313" key="2">
    <source>
        <dbReference type="EMBL" id="TQD39712.1"/>
    </source>
</evidence>
<keyword evidence="1" id="KW-0732">Signal</keyword>
<protein>
    <submittedName>
        <fullName evidence="2">Uncharacterized protein</fullName>
    </submittedName>
</protein>
<dbReference type="EMBL" id="VIAR01000003">
    <property type="protein sequence ID" value="TQD39712.1"/>
    <property type="molecule type" value="Genomic_DNA"/>
</dbReference>
<name>A0A508A1L4_9FLAO</name>
<dbReference type="OrthoDB" id="1199198at2"/>
<feature type="chain" id="PRO_5021236460" evidence="1">
    <location>
        <begin position="19"/>
        <end position="231"/>
    </location>
</feature>
<feature type="signal peptide" evidence="1">
    <location>
        <begin position="1"/>
        <end position="18"/>
    </location>
</feature>
<sequence length="231" mass="25953">MKKFLMIFFMALTVVACSSDDDNQITPENNDDNPNNPPQEEVVVTEGSLALRATLEEIKDFANLRAQTDLCFNFDYPINLEYNNGTTESITDYEALLTALLEETQTEHITGIEFPFTVIQESGNTVINSEAEFQTLVADCNYDIVSVQDVVVATQFCFEVNYPVTMYVNEDTPTFNNQSEVEAYFGGDITNIEVLGFDYPFSVTLTETNEELQIEDDYAVVNLINNICGIN</sequence>